<feature type="domain" description="SPOR" evidence="1">
    <location>
        <begin position="155"/>
        <end position="227"/>
    </location>
</feature>
<sequence>MTIHSGNRSKKSTQELRLSVGELKPGTQPRWSWAAAPLAMLLCQGGLALVVNGAIAAEPKASVLVAQEFNFEAPPPPSDQFPSVIVPRDPTLPTLEPAPAPFPNSAAPVTAPSPSIRALPSETYLVFVNGNSPLMLDQVRRVEPEAFRKEYRGRTVIQVGQFIDQSNARRRAEALQDQGIRAEVAQVSGSGSGNSASAKPKGYYVVVPAGNRELAAIRDQVKRLAGDLRVNVIPREKPRGQHIAVGPFTNWDAANSWNRYVKDFGINNARVYYGR</sequence>
<organism evidence="2 3">
    <name type="scientific">Trichocoleus desertorum GB2-A4</name>
    <dbReference type="NCBI Taxonomy" id="2933944"/>
    <lineage>
        <taxon>Bacteria</taxon>
        <taxon>Bacillati</taxon>
        <taxon>Cyanobacteriota</taxon>
        <taxon>Cyanophyceae</taxon>
        <taxon>Leptolyngbyales</taxon>
        <taxon>Trichocoleusaceae</taxon>
        <taxon>Trichocoleus</taxon>
    </lineage>
</organism>
<dbReference type="Pfam" id="PF05036">
    <property type="entry name" value="SPOR"/>
    <property type="match status" value="1"/>
</dbReference>
<reference evidence="2 3" key="1">
    <citation type="submission" date="2022-04" db="EMBL/GenBank/DDBJ databases">
        <title>Positive selection, recombination, and allopatry shape intraspecific diversity of widespread and dominant cyanobacteria.</title>
        <authorList>
            <person name="Wei J."/>
            <person name="Shu W."/>
            <person name="Hu C."/>
        </authorList>
    </citation>
    <scope>NUCLEOTIDE SEQUENCE [LARGE SCALE GENOMIC DNA]</scope>
    <source>
        <strain evidence="2 3">GB2-A4</strain>
    </source>
</reference>
<evidence type="ECO:0000313" key="2">
    <source>
        <dbReference type="EMBL" id="MEP0817290.1"/>
    </source>
</evidence>
<gene>
    <name evidence="2" type="ORF">NC998_09290</name>
</gene>
<comment type="caution">
    <text evidence="2">The sequence shown here is derived from an EMBL/GenBank/DDBJ whole genome shotgun (WGS) entry which is preliminary data.</text>
</comment>
<dbReference type="InterPro" id="IPR007730">
    <property type="entry name" value="SPOR-like_dom"/>
</dbReference>
<protein>
    <submittedName>
        <fullName evidence="2">SPOR domain-containing protein</fullName>
    </submittedName>
</protein>
<evidence type="ECO:0000313" key="3">
    <source>
        <dbReference type="Proteomes" id="UP001464891"/>
    </source>
</evidence>
<dbReference type="EMBL" id="JAMPKM010000004">
    <property type="protein sequence ID" value="MEP0817290.1"/>
    <property type="molecule type" value="Genomic_DNA"/>
</dbReference>
<keyword evidence="3" id="KW-1185">Reference proteome</keyword>
<proteinExistence type="predicted"/>
<dbReference type="Proteomes" id="UP001464891">
    <property type="component" value="Unassembled WGS sequence"/>
</dbReference>
<dbReference type="RefSeq" id="WP_190438178.1">
    <property type="nucleotide sequence ID" value="NZ_JAMPKM010000004.1"/>
</dbReference>
<evidence type="ECO:0000259" key="1">
    <source>
        <dbReference type="Pfam" id="PF05036"/>
    </source>
</evidence>
<accession>A0ABV0J6A5</accession>
<name>A0ABV0J6A5_9CYAN</name>